<dbReference type="CDD" id="cd00093">
    <property type="entry name" value="HTH_XRE"/>
    <property type="match status" value="1"/>
</dbReference>
<accession>A0A1H1LEW4</accession>
<sequence>MTTRPAPAAGSASAPWDRPARSAPEPAPVDALQLGKALRHARKQAGLTLDAVHEAIGLAPSQLSGFENGKREARFSQLQQLSALYGVSLEQLTGTAPPSRRAAMELRLERAMQSSTWQQKRLPTMRIGPRTPDDVLETMLALVDELDRVAEERVATPEEARRANTQLRAEMRARDNHFPEIEAEAAAMLAKVGYHAGPLSQHLIAAITERLGFSVHHVGDLPHSTRSVMDYKRKRIYLSRSSRTGHDPRSVLLQALGHHVLGHSVPADYGAFLRQRIETNYFAAALLMPERTAVEFLDAAKRERQLAVEDLRDAFAVSYEAAAHRLTNLATVHLGIPLHFQKVHESGIIYKAYENDGVTFPADHTGAIEGQPVCKHWTSREVFDVADKVNAFEQYTETPAGTFWCTAMTERSATGEFSLSIGVPFSHARWFRGRGTKERSVSRCPDPTCCRIPPAGLASEWAGQAWPSARAHSHLLAALPPGAFPGVDETEVYSFLASRE</sequence>
<dbReference type="SMART" id="SM00530">
    <property type="entry name" value="HTH_XRE"/>
    <property type="match status" value="1"/>
</dbReference>
<comment type="similarity">
    <text evidence="1">Belongs to the short-chain fatty acyl-CoA assimilation regulator (ScfR) family.</text>
</comment>
<evidence type="ECO:0000259" key="3">
    <source>
        <dbReference type="PROSITE" id="PS50943"/>
    </source>
</evidence>
<feature type="compositionally biased region" description="Low complexity" evidence="2">
    <location>
        <begin position="1"/>
        <end position="15"/>
    </location>
</feature>
<evidence type="ECO:0000256" key="1">
    <source>
        <dbReference type="ARBA" id="ARBA00007227"/>
    </source>
</evidence>
<proteinExistence type="inferred from homology"/>
<dbReference type="Pfam" id="PF01381">
    <property type="entry name" value="HTH_3"/>
    <property type="match status" value="1"/>
</dbReference>
<evidence type="ECO:0000313" key="4">
    <source>
        <dbReference type="EMBL" id="SDR72419.1"/>
    </source>
</evidence>
<protein>
    <submittedName>
        <fullName evidence="4">Predicted transcriptional regulator</fullName>
    </submittedName>
</protein>
<feature type="region of interest" description="Disordered" evidence="2">
    <location>
        <begin position="1"/>
        <end position="29"/>
    </location>
</feature>
<dbReference type="Gene3D" id="1.10.260.40">
    <property type="entry name" value="lambda repressor-like DNA-binding domains"/>
    <property type="match status" value="1"/>
</dbReference>
<name>A0A1H1LEW4_9MICO</name>
<dbReference type="AlphaFoldDB" id="A0A1H1LEW4"/>
<dbReference type="InterPro" id="IPR001387">
    <property type="entry name" value="Cro/C1-type_HTH"/>
</dbReference>
<dbReference type="GO" id="GO:0003677">
    <property type="term" value="F:DNA binding"/>
    <property type="evidence" value="ECO:0007669"/>
    <property type="project" value="InterPro"/>
</dbReference>
<evidence type="ECO:0000313" key="5">
    <source>
        <dbReference type="Proteomes" id="UP000199649"/>
    </source>
</evidence>
<dbReference type="SUPFAM" id="SSF47413">
    <property type="entry name" value="lambda repressor-like DNA-binding domains"/>
    <property type="match status" value="1"/>
</dbReference>
<gene>
    <name evidence="4" type="ORF">SAMN04489719_0539</name>
</gene>
<dbReference type="EMBL" id="LT629734">
    <property type="protein sequence ID" value="SDR72419.1"/>
    <property type="molecule type" value="Genomic_DNA"/>
</dbReference>
<dbReference type="STRING" id="684552.SAMN04489719_0539"/>
<organism evidence="4 5">
    <name type="scientific">Agrococcus carbonis</name>
    <dbReference type="NCBI Taxonomy" id="684552"/>
    <lineage>
        <taxon>Bacteria</taxon>
        <taxon>Bacillati</taxon>
        <taxon>Actinomycetota</taxon>
        <taxon>Actinomycetes</taxon>
        <taxon>Micrococcales</taxon>
        <taxon>Microbacteriaceae</taxon>
        <taxon>Agrococcus</taxon>
    </lineage>
</organism>
<feature type="domain" description="HTH cro/C1-type" evidence="3">
    <location>
        <begin position="38"/>
        <end position="92"/>
    </location>
</feature>
<keyword evidence="5" id="KW-1185">Reference proteome</keyword>
<dbReference type="Pfam" id="PF06114">
    <property type="entry name" value="Peptidase_M78"/>
    <property type="match status" value="1"/>
</dbReference>
<dbReference type="OrthoDB" id="9810578at2"/>
<dbReference type="PANTHER" id="PTHR43236:SF1">
    <property type="entry name" value="BLL7220 PROTEIN"/>
    <property type="match status" value="1"/>
</dbReference>
<evidence type="ECO:0000256" key="2">
    <source>
        <dbReference type="SAM" id="MobiDB-lite"/>
    </source>
</evidence>
<dbReference type="Proteomes" id="UP000199649">
    <property type="component" value="Chromosome I"/>
</dbReference>
<dbReference type="RefSeq" id="WP_092665612.1">
    <property type="nucleotide sequence ID" value="NZ_LT629734.1"/>
</dbReference>
<dbReference type="InterPro" id="IPR010982">
    <property type="entry name" value="Lambda_DNA-bd_dom_sf"/>
</dbReference>
<dbReference type="PROSITE" id="PS50943">
    <property type="entry name" value="HTH_CROC1"/>
    <property type="match status" value="1"/>
</dbReference>
<reference evidence="5" key="1">
    <citation type="submission" date="2016-10" db="EMBL/GenBank/DDBJ databases">
        <authorList>
            <person name="Varghese N."/>
            <person name="Submissions S."/>
        </authorList>
    </citation>
    <scope>NUCLEOTIDE SEQUENCE [LARGE SCALE GENOMIC DNA]</scope>
    <source>
        <strain evidence="5">DSM 22965</strain>
    </source>
</reference>
<dbReference type="PANTHER" id="PTHR43236">
    <property type="entry name" value="ANTITOXIN HIGA1"/>
    <property type="match status" value="1"/>
</dbReference>
<dbReference type="InterPro" id="IPR010359">
    <property type="entry name" value="IrrE_HExxH"/>
</dbReference>
<dbReference type="InterPro" id="IPR052345">
    <property type="entry name" value="Rad_response_metalloprotease"/>
</dbReference>